<dbReference type="AlphaFoldDB" id="A0A7I7NYE5"/>
<keyword evidence="2" id="KW-1185">Reference proteome</keyword>
<evidence type="ECO:0000313" key="1">
    <source>
        <dbReference type="EMBL" id="BBY01686.1"/>
    </source>
</evidence>
<name>A0A7I7NYE5_9MYCO</name>
<dbReference type="Proteomes" id="UP000466632">
    <property type="component" value="Chromosome"/>
</dbReference>
<organism evidence="1 2">
    <name type="scientific">Mycobacterium seoulense</name>
    <dbReference type="NCBI Taxonomy" id="386911"/>
    <lineage>
        <taxon>Bacteria</taxon>
        <taxon>Bacillati</taxon>
        <taxon>Actinomycetota</taxon>
        <taxon>Actinomycetes</taxon>
        <taxon>Mycobacteriales</taxon>
        <taxon>Mycobacteriaceae</taxon>
        <taxon>Mycobacterium</taxon>
    </lineage>
</organism>
<accession>A0A7I7NYE5</accession>
<evidence type="ECO:0008006" key="3">
    <source>
        <dbReference type="Google" id="ProtNLM"/>
    </source>
</evidence>
<sequence length="204" mass="22162">MACSYWLAVDPSTLPDPGGLPAERAADLYVESRRSMTPAQVVADYESVSSRGLEVLAAVEGQDVDIPIGDVGTYPASVVPTTFVFESFVHLRYDLFAPDGPLRSEPPVVDELRLAPTLDWIEAALPQQNTQLLNDLRGGVEIRLDGLCTRTLRLGAQGDPAARITSDSQAFVRWVTQRGTWEGLGVRAEGDSSALDIARRFSVF</sequence>
<reference evidence="1 2" key="1">
    <citation type="journal article" date="2019" name="Emerg. Microbes Infect.">
        <title>Comprehensive subspecies identification of 175 nontuberculous mycobacteria species based on 7547 genomic profiles.</title>
        <authorList>
            <person name="Matsumoto Y."/>
            <person name="Kinjo T."/>
            <person name="Motooka D."/>
            <person name="Nabeya D."/>
            <person name="Jung N."/>
            <person name="Uechi K."/>
            <person name="Horii T."/>
            <person name="Iida T."/>
            <person name="Fujita J."/>
            <person name="Nakamura S."/>
        </authorList>
    </citation>
    <scope>NUCLEOTIDE SEQUENCE [LARGE SCALE GENOMIC DNA]</scope>
    <source>
        <strain evidence="1 2">JCM 16018</strain>
    </source>
</reference>
<protein>
    <recommendedName>
        <fullName evidence="3">Pantothenate synthetase</fullName>
    </recommendedName>
</protein>
<dbReference type="KEGG" id="mseo:MSEO_21850"/>
<gene>
    <name evidence="1" type="ORF">MSEO_21850</name>
</gene>
<dbReference type="EMBL" id="AP022582">
    <property type="protein sequence ID" value="BBY01686.1"/>
    <property type="molecule type" value="Genomic_DNA"/>
</dbReference>
<proteinExistence type="predicted"/>
<evidence type="ECO:0000313" key="2">
    <source>
        <dbReference type="Proteomes" id="UP000466632"/>
    </source>
</evidence>